<keyword evidence="5" id="KW-1185">Reference proteome</keyword>
<comment type="caution">
    <text evidence="4">The sequence shown here is derived from an EMBL/GenBank/DDBJ whole genome shotgun (WGS) entry which is preliminary data.</text>
</comment>
<dbReference type="GO" id="GO:0003824">
    <property type="term" value="F:catalytic activity"/>
    <property type="evidence" value="ECO:0007669"/>
    <property type="project" value="InterPro"/>
</dbReference>
<proteinExistence type="predicted"/>
<gene>
    <name evidence="4" type="ORF">FNV43_RR19383</name>
</gene>
<dbReference type="Proteomes" id="UP000796880">
    <property type="component" value="Unassembled WGS sequence"/>
</dbReference>
<feature type="region of interest" description="Disordered" evidence="3">
    <location>
        <begin position="251"/>
        <end position="274"/>
    </location>
</feature>
<keyword evidence="2" id="KW-0539">Nucleus</keyword>
<evidence type="ECO:0000313" key="5">
    <source>
        <dbReference type="Proteomes" id="UP000796880"/>
    </source>
</evidence>
<evidence type="ECO:0000256" key="1">
    <source>
        <dbReference type="ARBA" id="ARBA00004123"/>
    </source>
</evidence>
<comment type="subcellular location">
    <subcellularLocation>
        <location evidence="1">Nucleus</location>
    </subcellularLocation>
</comment>
<dbReference type="PANTHER" id="PTHR15074">
    <property type="entry name" value="METHYL-CPG-BINDING PROTEIN"/>
    <property type="match status" value="1"/>
</dbReference>
<sequence length="445" mass="50404">MAWEVRPEKKKNSVSDVVNCSKNKENPVPPTLTLSGCSNTTRLISPYFPNYKAANDSEIVIVAAKKKNKKRGCPDVENALILNVEENEVIRNTKKPKRQRSVGVANGDISSVKDFGDEKKRECPDLENALIVNGEENEVIRKIKKPKRQRSIRVANEDISLVKDFGGENKKRKRRSGNDSVCCVEALEEQTELKAAQFKNIEDALSRYIYKGSQANNYKHFVEKTQQRNGFEELANKVSRMFPLTKCSVRNEEVEESKPRQSRNEAYRRRSEDNTWVPPRSDFNLLQEDHFHDPWRVLVICMLLNQTTGLQAVFGRMDEKVEGGGCEGGGEANGGVTAIMLAKRVISDLFTLCPNAKAATDVATEEIEKIITSLGLQKKRAVMIQRLSQEYLGENWTFVTQLHGVGKYAADAYAIFCTGNWDQVKPNDHKLNDYWEFLCANRHAL</sequence>
<evidence type="ECO:0008006" key="6">
    <source>
        <dbReference type="Google" id="ProtNLM"/>
    </source>
</evidence>
<dbReference type="EMBL" id="VOIH02000009">
    <property type="protein sequence ID" value="KAF3436637.1"/>
    <property type="molecule type" value="Genomic_DNA"/>
</dbReference>
<dbReference type="PANTHER" id="PTHR15074:SF0">
    <property type="entry name" value="METHYL-CPG-BINDING DOMAIN PROTEIN 4-LIKE PROTEIN"/>
    <property type="match status" value="1"/>
</dbReference>
<dbReference type="GO" id="GO:0005634">
    <property type="term" value="C:nucleus"/>
    <property type="evidence" value="ECO:0007669"/>
    <property type="project" value="UniProtKB-SubCell"/>
</dbReference>
<evidence type="ECO:0000256" key="3">
    <source>
        <dbReference type="SAM" id="MobiDB-lite"/>
    </source>
</evidence>
<reference evidence="4" key="1">
    <citation type="submission" date="2020-03" db="EMBL/GenBank/DDBJ databases">
        <title>A high-quality chromosome-level genome assembly of a woody plant with both climbing and erect habits, Rhamnella rubrinervis.</title>
        <authorList>
            <person name="Lu Z."/>
            <person name="Yang Y."/>
            <person name="Zhu X."/>
            <person name="Sun Y."/>
        </authorList>
    </citation>
    <scope>NUCLEOTIDE SEQUENCE</scope>
    <source>
        <strain evidence="4">BYM</strain>
        <tissue evidence="4">Leaf</tissue>
    </source>
</reference>
<dbReference type="SUPFAM" id="SSF48150">
    <property type="entry name" value="DNA-glycosylase"/>
    <property type="match status" value="1"/>
</dbReference>
<dbReference type="AlphaFoldDB" id="A0A8K0DSK0"/>
<dbReference type="Gene3D" id="1.10.340.30">
    <property type="entry name" value="Hypothetical protein, domain 2"/>
    <property type="match status" value="2"/>
</dbReference>
<dbReference type="InterPro" id="IPR011257">
    <property type="entry name" value="DNA_glycosylase"/>
</dbReference>
<dbReference type="GO" id="GO:0006281">
    <property type="term" value="P:DNA repair"/>
    <property type="evidence" value="ECO:0007669"/>
    <property type="project" value="InterPro"/>
</dbReference>
<evidence type="ECO:0000313" key="4">
    <source>
        <dbReference type="EMBL" id="KAF3436637.1"/>
    </source>
</evidence>
<name>A0A8K0DSK0_9ROSA</name>
<protein>
    <recommendedName>
        <fullName evidence="6">HhH-GPD domain-containing protein</fullName>
    </recommendedName>
</protein>
<organism evidence="4 5">
    <name type="scientific">Rhamnella rubrinervis</name>
    <dbReference type="NCBI Taxonomy" id="2594499"/>
    <lineage>
        <taxon>Eukaryota</taxon>
        <taxon>Viridiplantae</taxon>
        <taxon>Streptophyta</taxon>
        <taxon>Embryophyta</taxon>
        <taxon>Tracheophyta</taxon>
        <taxon>Spermatophyta</taxon>
        <taxon>Magnoliopsida</taxon>
        <taxon>eudicotyledons</taxon>
        <taxon>Gunneridae</taxon>
        <taxon>Pentapetalae</taxon>
        <taxon>rosids</taxon>
        <taxon>fabids</taxon>
        <taxon>Rosales</taxon>
        <taxon>Rhamnaceae</taxon>
        <taxon>rhamnoid group</taxon>
        <taxon>Rhamneae</taxon>
        <taxon>Rhamnella</taxon>
    </lineage>
</organism>
<feature type="compositionally biased region" description="Basic and acidic residues" evidence="3">
    <location>
        <begin position="251"/>
        <end position="273"/>
    </location>
</feature>
<dbReference type="GO" id="GO:0003677">
    <property type="term" value="F:DNA binding"/>
    <property type="evidence" value="ECO:0007669"/>
    <property type="project" value="InterPro"/>
</dbReference>
<accession>A0A8K0DSK0</accession>
<evidence type="ECO:0000256" key="2">
    <source>
        <dbReference type="ARBA" id="ARBA00023242"/>
    </source>
</evidence>
<dbReference type="OrthoDB" id="10265068at2759"/>
<dbReference type="InterPro" id="IPR045138">
    <property type="entry name" value="MeCP2/MBD4"/>
</dbReference>